<dbReference type="AlphaFoldDB" id="A0A5C5VI50"/>
<keyword evidence="3" id="KW-1185">Reference proteome</keyword>
<proteinExistence type="predicted"/>
<protein>
    <recommendedName>
        <fullName evidence="4">Copper resistance protein D</fullName>
    </recommendedName>
</protein>
<name>A0A5C5VI50_9BACT</name>
<evidence type="ECO:0000256" key="1">
    <source>
        <dbReference type="SAM" id="Phobius"/>
    </source>
</evidence>
<comment type="caution">
    <text evidence="2">The sequence shown here is derived from an EMBL/GenBank/DDBJ whole genome shotgun (WGS) entry which is preliminary data.</text>
</comment>
<evidence type="ECO:0000313" key="2">
    <source>
        <dbReference type="EMBL" id="TWT37693.1"/>
    </source>
</evidence>
<feature type="transmembrane region" description="Helical" evidence="1">
    <location>
        <begin position="56"/>
        <end position="81"/>
    </location>
</feature>
<gene>
    <name evidence="2" type="ORF">KOR34_26540</name>
</gene>
<dbReference type="Proteomes" id="UP000316714">
    <property type="component" value="Unassembled WGS sequence"/>
</dbReference>
<keyword evidence="1" id="KW-0812">Transmembrane</keyword>
<feature type="transmembrane region" description="Helical" evidence="1">
    <location>
        <begin position="93"/>
        <end position="114"/>
    </location>
</feature>
<accession>A0A5C5VI50</accession>
<organism evidence="2 3">
    <name type="scientific">Posidoniimonas corsicana</name>
    <dbReference type="NCBI Taxonomy" id="1938618"/>
    <lineage>
        <taxon>Bacteria</taxon>
        <taxon>Pseudomonadati</taxon>
        <taxon>Planctomycetota</taxon>
        <taxon>Planctomycetia</taxon>
        <taxon>Pirellulales</taxon>
        <taxon>Lacipirellulaceae</taxon>
        <taxon>Posidoniimonas</taxon>
    </lineage>
</organism>
<dbReference type="EMBL" id="SIHJ01000001">
    <property type="protein sequence ID" value="TWT37693.1"/>
    <property type="molecule type" value="Genomic_DNA"/>
</dbReference>
<feature type="transmembrane region" description="Helical" evidence="1">
    <location>
        <begin position="126"/>
        <end position="147"/>
    </location>
</feature>
<dbReference type="OrthoDB" id="272946at2"/>
<evidence type="ECO:0000313" key="3">
    <source>
        <dbReference type="Proteomes" id="UP000316714"/>
    </source>
</evidence>
<dbReference type="RefSeq" id="WP_146565008.1">
    <property type="nucleotide sequence ID" value="NZ_SIHJ01000001.1"/>
</dbReference>
<keyword evidence="1" id="KW-0472">Membrane</keyword>
<feature type="transmembrane region" description="Helical" evidence="1">
    <location>
        <begin position="12"/>
        <end position="35"/>
    </location>
</feature>
<keyword evidence="1" id="KW-1133">Transmembrane helix</keyword>
<evidence type="ECO:0008006" key="4">
    <source>
        <dbReference type="Google" id="ProtNLM"/>
    </source>
</evidence>
<sequence length="168" mass="17697">MLAQAPAVELDLLAILFRVLHTTCAGTLLGGLVYMRFVLAPAAASDGADIYAGRRAAWAKCVGVCTALLLASGSYNFWVIITQYQKPAFPYHMVFGIKILLAFAVFALMALLAGKTDAAAKLQAQLGRWLNITLAMVLAIFLLGAVLKSIPKVPAAAEPPATPAPAVE</sequence>
<reference evidence="2 3" key="1">
    <citation type="submission" date="2019-02" db="EMBL/GenBank/DDBJ databases">
        <title>Deep-cultivation of Planctomycetes and their phenomic and genomic characterization uncovers novel biology.</title>
        <authorList>
            <person name="Wiegand S."/>
            <person name="Jogler M."/>
            <person name="Boedeker C."/>
            <person name="Pinto D."/>
            <person name="Vollmers J."/>
            <person name="Rivas-Marin E."/>
            <person name="Kohn T."/>
            <person name="Peeters S.H."/>
            <person name="Heuer A."/>
            <person name="Rast P."/>
            <person name="Oberbeckmann S."/>
            <person name="Bunk B."/>
            <person name="Jeske O."/>
            <person name="Meyerdierks A."/>
            <person name="Storesund J.E."/>
            <person name="Kallscheuer N."/>
            <person name="Luecker S."/>
            <person name="Lage O.M."/>
            <person name="Pohl T."/>
            <person name="Merkel B.J."/>
            <person name="Hornburger P."/>
            <person name="Mueller R.-W."/>
            <person name="Bruemmer F."/>
            <person name="Labrenz M."/>
            <person name="Spormann A.M."/>
            <person name="Op Den Camp H."/>
            <person name="Overmann J."/>
            <person name="Amann R."/>
            <person name="Jetten M.S.M."/>
            <person name="Mascher T."/>
            <person name="Medema M.H."/>
            <person name="Devos D.P."/>
            <person name="Kaster A.-K."/>
            <person name="Ovreas L."/>
            <person name="Rohde M."/>
            <person name="Galperin M.Y."/>
            <person name="Jogler C."/>
        </authorList>
    </citation>
    <scope>NUCLEOTIDE SEQUENCE [LARGE SCALE GENOMIC DNA]</scope>
    <source>
        <strain evidence="2 3">KOR34</strain>
    </source>
</reference>